<reference evidence="1 2" key="1">
    <citation type="journal article" date="2015" name="Nature">
        <title>rRNA introns, odd ribosomes, and small enigmatic genomes across a large radiation of phyla.</title>
        <authorList>
            <person name="Brown C.T."/>
            <person name="Hug L.A."/>
            <person name="Thomas B.C."/>
            <person name="Sharon I."/>
            <person name="Castelle C.J."/>
            <person name="Singh A."/>
            <person name="Wilkins M.J."/>
            <person name="Williams K.H."/>
            <person name="Banfield J.F."/>
        </authorList>
    </citation>
    <scope>NUCLEOTIDE SEQUENCE [LARGE SCALE GENOMIC DNA]</scope>
</reference>
<protein>
    <submittedName>
        <fullName evidence="1">Uncharacterized protein</fullName>
    </submittedName>
</protein>
<name>A0A0G0MIM6_9BACT</name>
<dbReference type="AlphaFoldDB" id="A0A0G0MIM6"/>
<gene>
    <name evidence="1" type="ORF">UT24_C0015G0014</name>
</gene>
<evidence type="ECO:0000313" key="1">
    <source>
        <dbReference type="EMBL" id="KKR00206.1"/>
    </source>
</evidence>
<sequence length="116" mass="14012">MKDQNHIKQLFFKFLDDYDIFICTDRSGAGISLTRMSLLSAMWKMPYKYQLCLSEFIDMMTLPLSFDEEFYFASFREIRTGYWDTFAIIDNDGKEIVSWKQIFKWLEEFPLPKKQK</sequence>
<dbReference type="Proteomes" id="UP000033881">
    <property type="component" value="Unassembled WGS sequence"/>
</dbReference>
<comment type="caution">
    <text evidence="1">The sequence shown here is derived from an EMBL/GenBank/DDBJ whole genome shotgun (WGS) entry which is preliminary data.</text>
</comment>
<dbReference type="STRING" id="1618574.UT24_C0015G0014"/>
<accession>A0A0G0MIM6</accession>
<evidence type="ECO:0000313" key="2">
    <source>
        <dbReference type="Proteomes" id="UP000033881"/>
    </source>
</evidence>
<proteinExistence type="predicted"/>
<dbReference type="EMBL" id="LBWB01000015">
    <property type="protein sequence ID" value="KKR00206.1"/>
    <property type="molecule type" value="Genomic_DNA"/>
</dbReference>
<organism evidence="1 2">
    <name type="scientific">Candidatus Woesebacteria bacterium GW2011_GWB1_39_12</name>
    <dbReference type="NCBI Taxonomy" id="1618574"/>
    <lineage>
        <taxon>Bacteria</taxon>
        <taxon>Candidatus Woeseibacteriota</taxon>
    </lineage>
</organism>